<dbReference type="GO" id="GO:0032934">
    <property type="term" value="F:sterol binding"/>
    <property type="evidence" value="ECO:0007669"/>
    <property type="project" value="TreeGrafter"/>
</dbReference>
<evidence type="ECO:0000259" key="18">
    <source>
        <dbReference type="PROSITE" id="PS50156"/>
    </source>
</evidence>
<evidence type="ECO:0000256" key="14">
    <source>
        <dbReference type="ARBA" id="ARBA00023221"/>
    </source>
</evidence>
<evidence type="ECO:0000313" key="20">
    <source>
        <dbReference type="Proteomes" id="UP000319731"/>
    </source>
</evidence>
<comment type="subcellular location">
    <subcellularLocation>
        <location evidence="1">Endomembrane system</location>
        <topology evidence="1">Multi-pass membrane protein</topology>
    </subcellularLocation>
</comment>
<keyword evidence="20" id="KW-1185">Reference proteome</keyword>
<evidence type="ECO:0000256" key="16">
    <source>
        <dbReference type="SAM" id="Phobius"/>
    </source>
</evidence>
<feature type="region of interest" description="Disordered" evidence="15">
    <location>
        <begin position="1255"/>
        <end position="1278"/>
    </location>
</feature>
<feature type="transmembrane region" description="Helical" evidence="16">
    <location>
        <begin position="1113"/>
        <end position="1133"/>
    </location>
</feature>
<feature type="transmembrane region" description="Helical" evidence="16">
    <location>
        <begin position="750"/>
        <end position="772"/>
    </location>
</feature>
<keyword evidence="7 16" id="KW-1133">Transmembrane helix</keyword>
<feature type="chain" id="PRO_5021362108" description="SSD domain-containing protein" evidence="17">
    <location>
        <begin position="35"/>
        <end position="1305"/>
    </location>
</feature>
<evidence type="ECO:0000256" key="4">
    <source>
        <dbReference type="ARBA" id="ARBA00022548"/>
    </source>
</evidence>
<protein>
    <recommendedName>
        <fullName evidence="18">SSD domain-containing protein</fullName>
    </recommendedName>
</protein>
<keyword evidence="8" id="KW-0445">Lipid transport</keyword>
<feature type="compositionally biased region" description="Basic residues" evidence="15">
    <location>
        <begin position="1258"/>
        <end position="1268"/>
    </location>
</feature>
<dbReference type="InterPro" id="IPR032190">
    <property type="entry name" value="NPC1_N"/>
</dbReference>
<dbReference type="InterPro" id="IPR000731">
    <property type="entry name" value="SSD"/>
</dbReference>
<comment type="caution">
    <text evidence="19">The sequence shown here is derived from an EMBL/GenBank/DDBJ whole genome shotgun (WGS) entry which is preliminary data.</text>
</comment>
<feature type="transmembrane region" description="Helical" evidence="16">
    <location>
        <begin position="674"/>
        <end position="698"/>
    </location>
</feature>
<dbReference type="GO" id="GO:0012505">
    <property type="term" value="C:endomembrane system"/>
    <property type="evidence" value="ECO:0007669"/>
    <property type="project" value="UniProtKB-SubCell"/>
</dbReference>
<evidence type="ECO:0000256" key="12">
    <source>
        <dbReference type="ARBA" id="ARBA00023166"/>
    </source>
</evidence>
<evidence type="ECO:0000256" key="1">
    <source>
        <dbReference type="ARBA" id="ARBA00004127"/>
    </source>
</evidence>
<dbReference type="Pfam" id="PF16414">
    <property type="entry name" value="NPC1_N"/>
    <property type="match status" value="1"/>
</dbReference>
<feature type="transmembrane region" description="Helical" evidence="16">
    <location>
        <begin position="1215"/>
        <end position="1238"/>
    </location>
</feature>
<evidence type="ECO:0000256" key="6">
    <source>
        <dbReference type="ARBA" id="ARBA00022729"/>
    </source>
</evidence>
<dbReference type="PANTHER" id="PTHR45727">
    <property type="entry name" value="NPC INTRACELLULAR CHOLESTEROL TRANSPORTER 1"/>
    <property type="match status" value="1"/>
</dbReference>
<dbReference type="FunFam" id="1.20.1640.10:FF:000008">
    <property type="entry name" value="NPC intracellular cholesterol transporter 1"/>
    <property type="match status" value="1"/>
</dbReference>
<keyword evidence="3" id="KW-0813">Transport</keyword>
<dbReference type="GO" id="GO:0016020">
    <property type="term" value="C:membrane"/>
    <property type="evidence" value="ECO:0007669"/>
    <property type="project" value="InterPro"/>
</dbReference>
<keyword evidence="9" id="KW-0443">Lipid metabolism</keyword>
<dbReference type="NCBIfam" id="TIGR00917">
    <property type="entry name" value="2A060601"/>
    <property type="match status" value="1"/>
</dbReference>
<evidence type="ECO:0000256" key="9">
    <source>
        <dbReference type="ARBA" id="ARBA00023098"/>
    </source>
</evidence>
<feature type="region of interest" description="Disordered" evidence="15">
    <location>
        <begin position="1286"/>
        <end position="1305"/>
    </location>
</feature>
<feature type="transmembrane region" description="Helical" evidence="16">
    <location>
        <begin position="610"/>
        <end position="631"/>
    </location>
</feature>
<feature type="transmembrane region" description="Helical" evidence="16">
    <location>
        <begin position="643"/>
        <end position="667"/>
    </location>
</feature>
<dbReference type="GO" id="GO:0005319">
    <property type="term" value="F:lipid transporter activity"/>
    <property type="evidence" value="ECO:0007669"/>
    <property type="project" value="InterPro"/>
</dbReference>
<keyword evidence="14" id="KW-0753">Steroid metabolism</keyword>
<dbReference type="PROSITE" id="PS50156">
    <property type="entry name" value="SSD"/>
    <property type="match status" value="1"/>
</dbReference>
<gene>
    <name evidence="19" type="ORF">SmJEL517_g05502</name>
</gene>
<sequence>MAPSIHSNGINQWSWHLRTTALILVLGFLSLATADSVIIDTPTTIHKPGMCAMYGQCGAESTFGIPLACPANVKAVLNMDDHFQSLVAKTCGESYRNQPLCCDANQVQTQLDSMKIAYNLVSACPACWENFRRFFCDFTCSQNQSTFVNVTGTKVSPRTNKTIVAEVSLYVSPDFGTGFYDSCKDVKFPADNSFVMRLLGGGATNYLGFLQFMGKKQTGGSPFQINFPNVTTSLPSSMSTLNRVPVPCTDPEYKCSCVDCEKSCLVLPELPHPAHCKVGPFDCIPFGFMMAYGAVLISVIVGYYILNQRSKQKAMPKNTPLLASNEDEDANTTISVSQSTLVPDTLTAQLGPEFTMKESFINTSLQNWFFYQGRWCASNPWWTVSVCIVLVLTASTGWRYFDVETNPVRLWVGPTSETASQKTYFDENFGPFYRTQQLIFTSTDGESIITKSNIRKLFVIQDTIAQIKTDNASLEDLCFRPLDSCMIQSVTGYWQDDLRLFDGSNFESEFKRCTETPTSCLPKFGQPLKPDLIFGGFEDEKSSSSRALIVTYVMKNSLDERTIRIAEGWETSLIDYLKTLQRSDLGTMELSFSTEISIEKELNRETSANAVTIAISYCAMFIYASLTLGRWSNLSRAWIDSKFTLGMLGIMIVLASVSAAVGVFSYLGFKITLIIAEVVPFLVLAVGVDNIFILIHAFERTDPDLAVEDRAGIALGQVGPSVMLSSLSETIAFGLGAAVTMPAVRVFSMYAALAVFVDFLLQVTAFVALMALDAKRMESNRVDCFPCIRMPTPQTPQPTESFLQMLMAKYYSPFLLHPVTKLLVVLAFFGSFLIFLSAALRVELGLDQRIALPRDSYLINYFDNLESYFRVGPPVYFVARGVDVTTREGQQSVCGRFSGCAEYSLSNILEQERKRPEVSYLAEPTAVWLDDFLLWLNPVSELCCRLKPSSKTPNNPFQVCAPEDDEDECKVCWADKKWSTSMEGFPEGAEFMEYLNYFLVAEPSEYCPLSGAAAYQTALVLDPVHNKVNGSHFRTYHTVLKTQGDFINALKSAKRIAADISKRTGLDVFPYSIFYVFFEQYDDIVRLAITVVATAVVAVMIVTAILLSLWSALFVGVLCAVIVVDLVGIMGIWGISLNALSTVNLVIAVGISVEFLSHVMRAFMVSKGTRNERAFKALVEMGSSVFSGITLTKFVGVSVLAFAPSKIFVVYYFRMYLAIVLLGAAHGLAVLPVLLSWFGESTVMEQSSVFLDGVKGKGPARHGTHRSRTSTTRDMDDEERVLLMDSGDDRIDSPERQSYGAVSDL</sequence>
<feature type="transmembrane region" description="Helical" evidence="16">
    <location>
        <begin position="1084"/>
        <end position="1107"/>
    </location>
</feature>
<dbReference type="STRING" id="1806994.A0A507BV93"/>
<evidence type="ECO:0000256" key="3">
    <source>
        <dbReference type="ARBA" id="ARBA00022448"/>
    </source>
</evidence>
<name>A0A507BV93_9FUNG</name>
<evidence type="ECO:0000256" key="5">
    <source>
        <dbReference type="ARBA" id="ARBA00022692"/>
    </source>
</evidence>
<dbReference type="OrthoDB" id="6510177at2759"/>
<evidence type="ECO:0000256" key="2">
    <source>
        <dbReference type="ARBA" id="ARBA00005585"/>
    </source>
</evidence>
<comment type="similarity">
    <text evidence="2">Belongs to the patched family.</text>
</comment>
<dbReference type="FunFam" id="1.20.1640.10:FF:000029">
    <property type="entry name" value="Putative Patched sphingolipid transporter"/>
    <property type="match status" value="1"/>
</dbReference>
<dbReference type="SUPFAM" id="SSF82866">
    <property type="entry name" value="Multidrug efflux transporter AcrB transmembrane domain"/>
    <property type="match status" value="2"/>
</dbReference>
<dbReference type="GO" id="GO:0015918">
    <property type="term" value="P:sterol transport"/>
    <property type="evidence" value="ECO:0007669"/>
    <property type="project" value="TreeGrafter"/>
</dbReference>
<evidence type="ECO:0000313" key="19">
    <source>
        <dbReference type="EMBL" id="TPX31091.1"/>
    </source>
</evidence>
<feature type="domain" description="SSD" evidence="18">
    <location>
        <begin position="609"/>
        <end position="772"/>
    </location>
</feature>
<dbReference type="GeneID" id="42006725"/>
<feature type="signal peptide" evidence="17">
    <location>
        <begin position="1"/>
        <end position="34"/>
    </location>
</feature>
<keyword evidence="5 16" id="KW-0812">Transmembrane</keyword>
<dbReference type="InterPro" id="IPR053956">
    <property type="entry name" value="NPC1_MLD"/>
</dbReference>
<keyword evidence="4" id="KW-0153">Cholesterol metabolism</keyword>
<evidence type="ECO:0000256" key="7">
    <source>
        <dbReference type="ARBA" id="ARBA00022989"/>
    </source>
</evidence>
<evidence type="ECO:0000256" key="17">
    <source>
        <dbReference type="SAM" id="SignalP"/>
    </source>
</evidence>
<evidence type="ECO:0000256" key="10">
    <source>
        <dbReference type="ARBA" id="ARBA00023136"/>
    </source>
</evidence>
<dbReference type="GO" id="GO:0008203">
    <property type="term" value="P:cholesterol metabolic process"/>
    <property type="evidence" value="ECO:0007669"/>
    <property type="project" value="UniProtKB-KW"/>
</dbReference>
<dbReference type="EMBL" id="QEAO01000051">
    <property type="protein sequence ID" value="TPX31091.1"/>
    <property type="molecule type" value="Genomic_DNA"/>
</dbReference>
<feature type="transmembrane region" description="Helical" evidence="16">
    <location>
        <begin position="1145"/>
        <end position="1164"/>
    </location>
</feature>
<evidence type="ECO:0000256" key="13">
    <source>
        <dbReference type="ARBA" id="ARBA00023180"/>
    </source>
</evidence>
<keyword evidence="6 17" id="KW-0732">Signal</keyword>
<feature type="transmembrane region" description="Helical" evidence="16">
    <location>
        <begin position="286"/>
        <end position="306"/>
    </location>
</feature>
<keyword evidence="13" id="KW-0325">Glycoprotein</keyword>
<evidence type="ECO:0000256" key="15">
    <source>
        <dbReference type="SAM" id="MobiDB-lite"/>
    </source>
</evidence>
<accession>A0A507BV93</accession>
<dbReference type="RefSeq" id="XP_031022608.1">
    <property type="nucleotide sequence ID" value="XM_031171428.1"/>
</dbReference>
<dbReference type="Gene3D" id="1.20.1640.10">
    <property type="entry name" value="Multidrug efflux transporter AcrB transmembrane domain"/>
    <property type="match status" value="2"/>
</dbReference>
<dbReference type="Pfam" id="PF22314">
    <property type="entry name" value="NPC1_MLD"/>
    <property type="match status" value="1"/>
</dbReference>
<keyword evidence="11" id="KW-1015">Disulfide bond</keyword>
<evidence type="ECO:0000256" key="8">
    <source>
        <dbReference type="ARBA" id="ARBA00023055"/>
    </source>
</evidence>
<keyword evidence="10 16" id="KW-0472">Membrane</keyword>
<evidence type="ECO:0000256" key="11">
    <source>
        <dbReference type="ARBA" id="ARBA00023157"/>
    </source>
</evidence>
<dbReference type="Proteomes" id="UP000319731">
    <property type="component" value="Unassembled WGS sequence"/>
</dbReference>
<organism evidence="19 20">
    <name type="scientific">Synchytrium microbalum</name>
    <dbReference type="NCBI Taxonomy" id="1806994"/>
    <lineage>
        <taxon>Eukaryota</taxon>
        <taxon>Fungi</taxon>
        <taxon>Fungi incertae sedis</taxon>
        <taxon>Chytridiomycota</taxon>
        <taxon>Chytridiomycota incertae sedis</taxon>
        <taxon>Chytridiomycetes</taxon>
        <taxon>Synchytriales</taxon>
        <taxon>Synchytriaceae</taxon>
        <taxon>Synchytrium</taxon>
    </lineage>
</organism>
<proteinExistence type="inferred from homology"/>
<keyword evidence="12" id="KW-1207">Sterol metabolism</keyword>
<dbReference type="InterPro" id="IPR053958">
    <property type="entry name" value="HMGCR/SNAP/NPC1-like_SSD"/>
</dbReference>
<dbReference type="Pfam" id="PF12349">
    <property type="entry name" value="Sterol-sensing"/>
    <property type="match status" value="1"/>
</dbReference>
<feature type="transmembrane region" description="Helical" evidence="16">
    <location>
        <begin position="822"/>
        <end position="840"/>
    </location>
</feature>
<dbReference type="InterPro" id="IPR004765">
    <property type="entry name" value="NPC1-like"/>
</dbReference>
<reference evidence="19 20" key="1">
    <citation type="journal article" date="2019" name="Sci. Rep.">
        <title>Comparative genomics of chytrid fungi reveal insights into the obligate biotrophic and pathogenic lifestyle of Synchytrium endobioticum.</title>
        <authorList>
            <person name="van de Vossenberg B.T.L.H."/>
            <person name="Warris S."/>
            <person name="Nguyen H.D.T."/>
            <person name="van Gent-Pelzer M.P.E."/>
            <person name="Joly D.L."/>
            <person name="van de Geest H.C."/>
            <person name="Bonants P.J.M."/>
            <person name="Smith D.S."/>
            <person name="Levesque C.A."/>
            <person name="van der Lee T.A.J."/>
        </authorList>
    </citation>
    <scope>NUCLEOTIDE SEQUENCE [LARGE SCALE GENOMIC DNA]</scope>
    <source>
        <strain evidence="19 20">JEL517</strain>
    </source>
</reference>
<feature type="transmembrane region" description="Helical" evidence="16">
    <location>
        <begin position="1184"/>
        <end position="1203"/>
    </location>
</feature>
<dbReference type="PANTHER" id="PTHR45727:SF2">
    <property type="entry name" value="NPC INTRACELLULAR CHOLESTEROL TRANSPORTER 1"/>
    <property type="match status" value="1"/>
</dbReference>